<dbReference type="CDD" id="cd04300">
    <property type="entry name" value="GT35_Glycogen_Phosphorylase"/>
    <property type="match status" value="1"/>
</dbReference>
<keyword evidence="8 13" id="KW-0808">Transferase</keyword>
<evidence type="ECO:0000256" key="12">
    <source>
        <dbReference type="PIRSR" id="PIRSR000460-1"/>
    </source>
</evidence>
<dbReference type="SUPFAM" id="SSF53756">
    <property type="entry name" value="UDP-Glycosyltransferase/glycogen phosphorylase"/>
    <property type="match status" value="1"/>
</dbReference>
<comment type="function">
    <text evidence="11">Phosphorylase is an important allosteric enzyme in carbohydrate metabolism. Enzymes from different sources differ in their regulatory mechanisms and in their natural substrates. However, all known phosphorylases share catalytic and structural properties.</text>
</comment>
<reference evidence="14" key="1">
    <citation type="submission" date="2018-06" db="EMBL/GenBank/DDBJ databases">
        <authorList>
            <consortium name="Pathogen Informatics"/>
            <person name="Doyle S."/>
        </authorList>
    </citation>
    <scope>NUCLEOTIDE SEQUENCE [LARGE SCALE GENOMIC DNA]</scope>
    <source>
        <strain evidence="14">NCTC11063</strain>
    </source>
</reference>
<evidence type="ECO:0000256" key="3">
    <source>
        <dbReference type="ARBA" id="ARBA00004496"/>
    </source>
</evidence>
<evidence type="ECO:0000256" key="8">
    <source>
        <dbReference type="ARBA" id="ARBA00022679"/>
    </source>
</evidence>
<dbReference type="EMBL" id="UHFT01000001">
    <property type="protein sequence ID" value="SUN79949.1"/>
    <property type="molecule type" value="Genomic_DNA"/>
</dbReference>
<evidence type="ECO:0000256" key="2">
    <source>
        <dbReference type="ARBA" id="ARBA00001933"/>
    </source>
</evidence>
<dbReference type="GO" id="GO:0008184">
    <property type="term" value="F:glycogen phosphorylase activity"/>
    <property type="evidence" value="ECO:0007669"/>
    <property type="project" value="InterPro"/>
</dbReference>
<evidence type="ECO:0000256" key="11">
    <source>
        <dbReference type="ARBA" id="ARBA00025174"/>
    </source>
</evidence>
<dbReference type="FunFam" id="3.40.50.2000:FF:000003">
    <property type="entry name" value="Alpha-1,4 glucan phosphorylase"/>
    <property type="match status" value="1"/>
</dbReference>
<dbReference type="AlphaFoldDB" id="A0A380L2T8"/>
<dbReference type="InterPro" id="IPR000811">
    <property type="entry name" value="Glyco_trans_35"/>
</dbReference>
<dbReference type="PANTHER" id="PTHR11468">
    <property type="entry name" value="GLYCOGEN PHOSPHORYLASE"/>
    <property type="match status" value="1"/>
</dbReference>
<keyword evidence="6" id="KW-0021">Allosteric enzyme</keyword>
<gene>
    <name evidence="14" type="primary">glgP</name>
    <name evidence="14" type="ORF">NCTC11063_00641</name>
</gene>
<dbReference type="FunFam" id="3.40.50.2000:FF:000153">
    <property type="entry name" value="Alpha-1,4 glucan phosphorylase"/>
    <property type="match status" value="1"/>
</dbReference>
<keyword evidence="15" id="KW-1185">Reference proteome</keyword>
<protein>
    <recommendedName>
        <fullName evidence="13">Alpha-1,4 glucan phosphorylase</fullName>
        <ecNumber evidence="13">2.4.1.1</ecNumber>
    </recommendedName>
</protein>
<evidence type="ECO:0000256" key="10">
    <source>
        <dbReference type="ARBA" id="ARBA00023277"/>
    </source>
</evidence>
<dbReference type="PIRSF" id="PIRSF000460">
    <property type="entry name" value="Pprylas_GlgP"/>
    <property type="match status" value="1"/>
</dbReference>
<feature type="modified residue" description="N6-(pyridoxal phosphate)lysine" evidence="12">
    <location>
        <position position="648"/>
    </location>
</feature>
<dbReference type="RefSeq" id="WP_115263010.1">
    <property type="nucleotide sequence ID" value="NZ_UHFT01000001.1"/>
</dbReference>
<name>A0A380L2T8_9STRE</name>
<dbReference type="Proteomes" id="UP000255236">
    <property type="component" value="Unassembled WGS sequence"/>
</dbReference>
<comment type="cofactor">
    <cofactor evidence="2 13">
        <name>pyridoxal 5'-phosphate</name>
        <dbReference type="ChEBI" id="CHEBI:597326"/>
    </cofactor>
</comment>
<evidence type="ECO:0000256" key="6">
    <source>
        <dbReference type="ARBA" id="ARBA00022533"/>
    </source>
</evidence>
<keyword evidence="7 13" id="KW-0328">Glycosyltransferase</keyword>
<evidence type="ECO:0000256" key="9">
    <source>
        <dbReference type="ARBA" id="ARBA00022898"/>
    </source>
</evidence>
<proteinExistence type="inferred from homology"/>
<evidence type="ECO:0000256" key="1">
    <source>
        <dbReference type="ARBA" id="ARBA00001275"/>
    </source>
</evidence>
<evidence type="ECO:0000256" key="13">
    <source>
        <dbReference type="RuleBase" id="RU000587"/>
    </source>
</evidence>
<dbReference type="PANTHER" id="PTHR11468:SF3">
    <property type="entry name" value="GLYCOGEN PHOSPHORYLASE, LIVER FORM"/>
    <property type="match status" value="1"/>
</dbReference>
<dbReference type="GO" id="GO:0005737">
    <property type="term" value="C:cytoplasm"/>
    <property type="evidence" value="ECO:0007669"/>
    <property type="project" value="UniProtKB-SubCell"/>
</dbReference>
<comment type="catalytic activity">
    <reaction evidence="1 13">
        <text>[(1-&gt;4)-alpha-D-glucosyl](n) + phosphate = [(1-&gt;4)-alpha-D-glucosyl](n-1) + alpha-D-glucose 1-phosphate</text>
        <dbReference type="Rhea" id="RHEA:41732"/>
        <dbReference type="Rhea" id="RHEA-COMP:9584"/>
        <dbReference type="Rhea" id="RHEA-COMP:9586"/>
        <dbReference type="ChEBI" id="CHEBI:15444"/>
        <dbReference type="ChEBI" id="CHEBI:43474"/>
        <dbReference type="ChEBI" id="CHEBI:58601"/>
        <dbReference type="EC" id="2.4.1.1"/>
    </reaction>
</comment>
<dbReference type="Gene3D" id="3.40.50.2000">
    <property type="entry name" value="Glycogen Phosphorylase B"/>
    <property type="match status" value="2"/>
</dbReference>
<dbReference type="GO" id="GO:0005980">
    <property type="term" value="P:glycogen catabolic process"/>
    <property type="evidence" value="ECO:0007669"/>
    <property type="project" value="TreeGrafter"/>
</dbReference>
<comment type="similarity">
    <text evidence="4 13">Belongs to the glycogen phosphorylase family.</text>
</comment>
<dbReference type="NCBIfam" id="TIGR02093">
    <property type="entry name" value="P_ylase"/>
    <property type="match status" value="1"/>
</dbReference>
<dbReference type="EC" id="2.4.1.1" evidence="13"/>
<evidence type="ECO:0000256" key="4">
    <source>
        <dbReference type="ARBA" id="ARBA00006047"/>
    </source>
</evidence>
<dbReference type="Pfam" id="PF00343">
    <property type="entry name" value="Phosphorylase"/>
    <property type="match status" value="1"/>
</dbReference>
<keyword evidence="9 12" id="KW-0663">Pyridoxal phosphate</keyword>
<sequence length="799" mass="91753">MELTKEQFLHDFKDILHEEQLIKVEDATSAELFQTLARTIRKYITPMWLERRNKLVEDKQKIAYYFSIEFLPGRMLETNLLNLGILDVVKEGFDELGVDFTAVKQAEYDMALGNGGLGRLAAAFMDSLATTGYPGFGNGIRYRYGLFKQKIVDGYQVELPDDWFGSLGNVWETRKDHDVVDVKIFGNVYLQANKEGRMLPIYENSQTLRAVPYDVPQIGFGNDVVNNLRLWDVEIPEEYELDYPTIEARRKVQDITAILYPDDSSYEGKELRLIQEYFMTSAGLQTIIKSYRKQGLPLEQVHEKVSVHINDTHPAVAPAEFMRLLLDDCGLEWADAWNATVQTMSYTNHTILSEALERWDAELFKNVLPRVYQIILEIDNRYIADMAARGIDPQVIEHTRIVKDNQIHMAHLAIIGGHSVNGVAKLHTELLKEDTLRDFYAIYPEKFNNKTNGIIQRRWLQIADGPLSNEIDYLIGKGWRTNIHELRKLLDYKNDQHVLSEFYNVKQEAKARLATFIKESTGVEVSTEAIFDVQVKRLHAYKRQLLNLLHILKLYWDLKDNPDKDMVPRVFIFGAKAAPGYHFAKSVIKLINEVANLVNNDESLQGKLKVVFLENYRVSLAELIIPAADVSEQISLASKEASGTSNMKFMMTGAITLATLDGANIEIKDEVGDDNIVIFGMNKNEVYDHYARHDYDSRGVYEDNPVIRRVVDSFVNGTIPNVRNEGAEIYEALITHNDEYFLLEDFASYVAAQEKIDQLYRDKEKWARMSLVNIATSDKFTSDDTIEQYAKEIWNLKKD</sequence>
<evidence type="ECO:0000256" key="5">
    <source>
        <dbReference type="ARBA" id="ARBA00022490"/>
    </source>
</evidence>
<organism evidence="14 15">
    <name type="scientific">Streptococcus milleri</name>
    <dbReference type="NCBI Taxonomy" id="33040"/>
    <lineage>
        <taxon>Bacteria</taxon>
        <taxon>Bacillati</taxon>
        <taxon>Bacillota</taxon>
        <taxon>Bacilli</taxon>
        <taxon>Lactobacillales</taxon>
        <taxon>Streptococcaceae</taxon>
        <taxon>Streptococcus</taxon>
    </lineage>
</organism>
<keyword evidence="5" id="KW-0963">Cytoplasm</keyword>
<accession>A0A380L2T8</accession>
<comment type="subcellular location">
    <subcellularLocation>
        <location evidence="3">Cytoplasm</location>
    </subcellularLocation>
</comment>
<evidence type="ECO:0000313" key="14">
    <source>
        <dbReference type="EMBL" id="SUN79949.1"/>
    </source>
</evidence>
<dbReference type="InterPro" id="IPR011833">
    <property type="entry name" value="Glycg_phsphrylas"/>
</dbReference>
<evidence type="ECO:0000313" key="15">
    <source>
        <dbReference type="Proteomes" id="UP000255236"/>
    </source>
</evidence>
<comment type="caution">
    <text evidence="14">The sequence shown here is derived from an EMBL/GenBank/DDBJ whole genome shotgun (WGS) entry which is preliminary data.</text>
</comment>
<evidence type="ECO:0000256" key="7">
    <source>
        <dbReference type="ARBA" id="ARBA00022676"/>
    </source>
</evidence>
<comment type="function">
    <text evidence="13">Allosteric enzyme that catalyzes the rate-limiting step in glycogen catabolism, the phosphorolytic cleavage of glycogen to produce glucose-1-phosphate, and plays a central role in maintaining cellular and organismal glucose homeostasis.</text>
</comment>
<dbReference type="GO" id="GO:0030170">
    <property type="term" value="F:pyridoxal phosphate binding"/>
    <property type="evidence" value="ECO:0007669"/>
    <property type="project" value="InterPro"/>
</dbReference>
<keyword evidence="10 13" id="KW-0119">Carbohydrate metabolism</keyword>